<comment type="caution">
    <text evidence="1">The sequence shown here is derived from an EMBL/GenBank/DDBJ whole genome shotgun (WGS) entry which is preliminary data.</text>
</comment>
<gene>
    <name evidence="1" type="ORF">TWF694_006197</name>
</gene>
<organism evidence="1 2">
    <name type="scientific">Orbilia ellipsospora</name>
    <dbReference type="NCBI Taxonomy" id="2528407"/>
    <lineage>
        <taxon>Eukaryota</taxon>
        <taxon>Fungi</taxon>
        <taxon>Dikarya</taxon>
        <taxon>Ascomycota</taxon>
        <taxon>Pezizomycotina</taxon>
        <taxon>Orbiliomycetes</taxon>
        <taxon>Orbiliales</taxon>
        <taxon>Orbiliaceae</taxon>
        <taxon>Orbilia</taxon>
    </lineage>
</organism>
<dbReference type="EMBL" id="JAVHJO010000002">
    <property type="protein sequence ID" value="KAK6542234.1"/>
    <property type="molecule type" value="Genomic_DNA"/>
</dbReference>
<accession>A0AAV9XLZ6</accession>
<proteinExistence type="predicted"/>
<dbReference type="AlphaFoldDB" id="A0AAV9XLZ6"/>
<name>A0AAV9XLZ6_9PEZI</name>
<sequence>MIFAERREFQDAGFIKADEYKGVEGTATSSKIPLCIIADVLDDMHNVYFLSQSVLKGGDSDNITHLFKAFSGSPVVSVLLWALFALSVDGLVGSANTQTITTTETCTTTKTTTETVTNSITKSTPKASSKP</sequence>
<protein>
    <submittedName>
        <fullName evidence="1">Uncharacterized protein</fullName>
    </submittedName>
</protein>
<evidence type="ECO:0000313" key="1">
    <source>
        <dbReference type="EMBL" id="KAK6542234.1"/>
    </source>
</evidence>
<dbReference type="Proteomes" id="UP001365542">
    <property type="component" value="Unassembled WGS sequence"/>
</dbReference>
<keyword evidence="2" id="KW-1185">Reference proteome</keyword>
<reference evidence="1 2" key="1">
    <citation type="submission" date="2019-10" db="EMBL/GenBank/DDBJ databases">
        <authorList>
            <person name="Palmer J.M."/>
        </authorList>
    </citation>
    <scope>NUCLEOTIDE SEQUENCE [LARGE SCALE GENOMIC DNA]</scope>
    <source>
        <strain evidence="1 2">TWF694</strain>
    </source>
</reference>
<evidence type="ECO:0000313" key="2">
    <source>
        <dbReference type="Proteomes" id="UP001365542"/>
    </source>
</evidence>